<dbReference type="KEGG" id="acij:JS278_00669"/>
<reference evidence="7 8" key="1">
    <citation type="submission" date="2017-12" db="EMBL/GenBank/DDBJ databases">
        <title>The whole genome sequence of the Acidipropionibacterium virtanenii sp. nov. type strain JS278.</title>
        <authorList>
            <person name="Laine P."/>
            <person name="Deptula P."/>
            <person name="Varmanen P."/>
            <person name="Auvinen P."/>
        </authorList>
    </citation>
    <scope>NUCLEOTIDE SEQUENCE [LARGE SCALE GENOMIC DNA]</scope>
    <source>
        <strain evidence="7 8">JS278</strain>
    </source>
</reference>
<protein>
    <submittedName>
        <fullName evidence="7">Antiseptic resistance protein</fullName>
    </submittedName>
</protein>
<keyword evidence="5 6" id="KW-0472">Membrane</keyword>
<dbReference type="PANTHER" id="PTHR42718">
    <property type="entry name" value="MAJOR FACILITATOR SUPERFAMILY MULTIDRUG TRANSPORTER MFSC"/>
    <property type="match status" value="1"/>
</dbReference>
<evidence type="ECO:0000256" key="2">
    <source>
        <dbReference type="ARBA" id="ARBA00022448"/>
    </source>
</evidence>
<evidence type="ECO:0000256" key="5">
    <source>
        <dbReference type="ARBA" id="ARBA00023136"/>
    </source>
</evidence>
<evidence type="ECO:0000256" key="3">
    <source>
        <dbReference type="ARBA" id="ARBA00022692"/>
    </source>
</evidence>
<keyword evidence="2" id="KW-0813">Transport</keyword>
<feature type="transmembrane region" description="Helical" evidence="6">
    <location>
        <begin position="165"/>
        <end position="185"/>
    </location>
</feature>
<feature type="transmembrane region" description="Helical" evidence="6">
    <location>
        <begin position="62"/>
        <end position="81"/>
    </location>
</feature>
<dbReference type="AlphaFoldDB" id="A0A344URG2"/>
<dbReference type="SUPFAM" id="SSF103473">
    <property type="entry name" value="MFS general substrate transporter"/>
    <property type="match status" value="1"/>
</dbReference>
<feature type="transmembrane region" description="Helical" evidence="6">
    <location>
        <begin position="263"/>
        <end position="284"/>
    </location>
</feature>
<dbReference type="RefSeq" id="WP_220150031.1">
    <property type="nucleotide sequence ID" value="NZ_CP025198.1"/>
</dbReference>
<dbReference type="InterPro" id="IPR036259">
    <property type="entry name" value="MFS_trans_sf"/>
</dbReference>
<evidence type="ECO:0000313" key="7">
    <source>
        <dbReference type="EMBL" id="AXE37860.1"/>
    </source>
</evidence>
<name>A0A344URG2_9ACTN</name>
<keyword evidence="8" id="KW-1185">Reference proteome</keyword>
<proteinExistence type="predicted"/>
<keyword evidence="3 6" id="KW-0812">Transmembrane</keyword>
<accession>A0A344URG2</accession>
<feature type="transmembrane region" description="Helical" evidence="6">
    <location>
        <begin position="304"/>
        <end position="324"/>
    </location>
</feature>
<feature type="transmembrane region" description="Helical" evidence="6">
    <location>
        <begin position="131"/>
        <end position="153"/>
    </location>
</feature>
<comment type="subcellular location">
    <subcellularLocation>
        <location evidence="1">Membrane</location>
        <topology evidence="1">Multi-pass membrane protein</topology>
    </subcellularLocation>
</comment>
<dbReference type="EMBL" id="CP025198">
    <property type="protein sequence ID" value="AXE37860.1"/>
    <property type="molecule type" value="Genomic_DNA"/>
</dbReference>
<dbReference type="PANTHER" id="PTHR42718:SF9">
    <property type="entry name" value="MAJOR FACILITATOR SUPERFAMILY MULTIDRUG TRANSPORTER MFSC"/>
    <property type="match status" value="1"/>
</dbReference>
<evidence type="ECO:0000256" key="4">
    <source>
        <dbReference type="ARBA" id="ARBA00022989"/>
    </source>
</evidence>
<evidence type="ECO:0000256" key="1">
    <source>
        <dbReference type="ARBA" id="ARBA00004141"/>
    </source>
</evidence>
<evidence type="ECO:0000313" key="8">
    <source>
        <dbReference type="Proteomes" id="UP000251995"/>
    </source>
</evidence>
<dbReference type="Proteomes" id="UP000251995">
    <property type="component" value="Chromosome"/>
</dbReference>
<feature type="transmembrane region" description="Helical" evidence="6">
    <location>
        <begin position="7"/>
        <end position="26"/>
    </location>
</feature>
<feature type="transmembrane region" description="Helical" evidence="6">
    <location>
        <begin position="93"/>
        <end position="111"/>
    </location>
</feature>
<keyword evidence="4 6" id="KW-1133">Transmembrane helix</keyword>
<dbReference type="GO" id="GO:0016020">
    <property type="term" value="C:membrane"/>
    <property type="evidence" value="ECO:0007669"/>
    <property type="project" value="UniProtKB-SubCell"/>
</dbReference>
<feature type="transmembrane region" description="Helical" evidence="6">
    <location>
        <begin position="221"/>
        <end position="242"/>
    </location>
</feature>
<dbReference type="Gene3D" id="1.20.1250.20">
    <property type="entry name" value="MFS general substrate transporter like domains"/>
    <property type="match status" value="1"/>
</dbReference>
<sequence>MNVISTVGLVGMAIGPVAGGFLLAVAPWQMLLGINTPIAIFALIGIRTGIPADRPEDLHRAPIDITGAVLGTMTVIVVLLAPTLFTETGTTSVWPWAALASAGIAGALFVLRECRAPHPMIDLRLVARPLVAGGLLFKAAGSLAIGSLGYLVTLHLQLADGWTPGRAALGMLPQVVVLIAGGVLIRPLIARTGMTRAAWYSSAVIVAGLAVYGLLGTHGYAWIAVALMLVATGMRVVGVVAGTNVMRGLPDDRTTIGAALADTAGQVGTSVGLALAGTLLTALFTGTLTGGNWDAHQYAQFDTAVTGAGIALTVVASLLVIAGIRLSRDRAGL</sequence>
<feature type="transmembrane region" description="Helical" evidence="6">
    <location>
        <begin position="197"/>
        <end position="215"/>
    </location>
</feature>
<organism evidence="7 8">
    <name type="scientific">Acidipropionibacterium virtanenii</name>
    <dbReference type="NCBI Taxonomy" id="2057246"/>
    <lineage>
        <taxon>Bacteria</taxon>
        <taxon>Bacillati</taxon>
        <taxon>Actinomycetota</taxon>
        <taxon>Actinomycetes</taxon>
        <taxon>Propionibacteriales</taxon>
        <taxon>Propionibacteriaceae</taxon>
        <taxon>Acidipropionibacterium</taxon>
    </lineage>
</organism>
<feature type="transmembrane region" description="Helical" evidence="6">
    <location>
        <begin position="32"/>
        <end position="50"/>
    </location>
</feature>
<gene>
    <name evidence="7" type="primary">qacA_2</name>
    <name evidence="7" type="ORF">JS278_00669</name>
</gene>
<evidence type="ECO:0000256" key="6">
    <source>
        <dbReference type="SAM" id="Phobius"/>
    </source>
</evidence>